<gene>
    <name evidence="1" type="ORF">ABIF63_009266</name>
</gene>
<dbReference type="Proteomes" id="UP001549291">
    <property type="component" value="Unassembled WGS sequence"/>
</dbReference>
<name>A0ABV2S8N6_BRAJP</name>
<dbReference type="EMBL" id="JBEPTQ010000002">
    <property type="protein sequence ID" value="MET4725160.1"/>
    <property type="molecule type" value="Genomic_DNA"/>
</dbReference>
<keyword evidence="2" id="KW-1185">Reference proteome</keyword>
<reference evidence="1 2" key="1">
    <citation type="submission" date="2024-06" db="EMBL/GenBank/DDBJ databases">
        <title>Genomic Encyclopedia of Type Strains, Phase V (KMG-V): Genome sequencing to study the core and pangenomes of soil and plant-associated prokaryotes.</title>
        <authorList>
            <person name="Whitman W."/>
        </authorList>
    </citation>
    <scope>NUCLEOTIDE SEQUENCE [LARGE SCALE GENOMIC DNA]</scope>
    <source>
        <strain evidence="1 2">USDA 160</strain>
    </source>
</reference>
<comment type="caution">
    <text evidence="1">The sequence shown here is derived from an EMBL/GenBank/DDBJ whole genome shotgun (WGS) entry which is preliminary data.</text>
</comment>
<evidence type="ECO:0000313" key="1">
    <source>
        <dbReference type="EMBL" id="MET4725160.1"/>
    </source>
</evidence>
<evidence type="ECO:0008006" key="3">
    <source>
        <dbReference type="Google" id="ProtNLM"/>
    </source>
</evidence>
<organism evidence="1 2">
    <name type="scientific">Bradyrhizobium japonicum</name>
    <dbReference type="NCBI Taxonomy" id="375"/>
    <lineage>
        <taxon>Bacteria</taxon>
        <taxon>Pseudomonadati</taxon>
        <taxon>Pseudomonadota</taxon>
        <taxon>Alphaproteobacteria</taxon>
        <taxon>Hyphomicrobiales</taxon>
        <taxon>Nitrobacteraceae</taxon>
        <taxon>Bradyrhizobium</taxon>
    </lineage>
</organism>
<evidence type="ECO:0000313" key="2">
    <source>
        <dbReference type="Proteomes" id="UP001549291"/>
    </source>
</evidence>
<protein>
    <recommendedName>
        <fullName evidence="3">Transposase</fullName>
    </recommendedName>
</protein>
<accession>A0ABV2S8N6</accession>
<sequence>MFLRSSPLLTEQLLFVMNAFKCAFKLSQLVHLNGWRSIDGSSGS</sequence>
<proteinExistence type="predicted"/>